<dbReference type="PANTHER" id="PTHR35936">
    <property type="entry name" value="MEMBRANE-BOUND LYTIC MUREIN TRANSGLYCOSYLASE F"/>
    <property type="match status" value="1"/>
</dbReference>
<sequence>MLSSFEVFPYMFKLVSILVLFFTVVSHSIAAEDENLHQNIRVGVVGEQPSIESLDDIVVNRDLDLSHKYISSIFSQLGRHSSLYYFSSYDELFHALSTHQIDLAYGAYGSKYLTANLVESKTVYQKLTTVWSKEQDFYHISEGRWGCVDGSIFCEKLEKEEGRNVIKAPNFLTLWQMLKNGSLDAIASSYTNVAFNYNKLSEVFGFIKVLPKKDIEDVRFIASKDHIRLINSLNNAIEISKGMYGNKDSYQSISELLLSIGNDKYEIKYSVPFDSYPFFYVHDTGSVDGYLVDMFSYMEKHTGIKLTYVPLKSDRSAVDLIDTGEVDVVPVVKSFIKDNRQNHAYSNPFFSFKFVALYKEANDFGKPAHEEETGVLFSDSKTYRQAKTMLFGDKSKTYVSIDAMLEDLNKSVIKKAYIRDGLVGYSLTQQERNQYFVDRDDTVELIISMVLGKDNKDIKKLFNIMSSNIDHEKVENFKTKYTPFSLTYGYDKQVTNIIFVLGSILVMLLIYVIRLRYKTLKIKVQYQEETAQKTKTDIDFLQNVIDAIPGAVRIYNESLQPVMSNIGEDDSLKDLIHKIESSDEIAFVLQSGQTKWGEITLDNRVWRCIYTQST</sequence>
<accession>A0A557NV27</accession>
<keyword evidence="3" id="KW-0472">Membrane</keyword>
<dbReference type="OrthoDB" id="9797501at2"/>
<evidence type="ECO:0000256" key="2">
    <source>
        <dbReference type="ARBA" id="ARBA00022729"/>
    </source>
</evidence>
<dbReference type="SUPFAM" id="SSF53850">
    <property type="entry name" value="Periplasmic binding protein-like II"/>
    <property type="match status" value="2"/>
</dbReference>
<evidence type="ECO:0000313" key="5">
    <source>
        <dbReference type="EMBL" id="TVO32274.1"/>
    </source>
</evidence>
<keyword evidence="3" id="KW-1133">Transmembrane helix</keyword>
<dbReference type="Proteomes" id="UP000319828">
    <property type="component" value="Unassembled WGS sequence"/>
</dbReference>
<feature type="domain" description="Solute-binding protein family 3/N-terminal" evidence="4">
    <location>
        <begin position="274"/>
        <end position="469"/>
    </location>
</feature>
<evidence type="ECO:0000259" key="4">
    <source>
        <dbReference type="Pfam" id="PF00497"/>
    </source>
</evidence>
<dbReference type="Pfam" id="PF00497">
    <property type="entry name" value="SBP_bac_3"/>
    <property type="match status" value="1"/>
</dbReference>
<evidence type="ECO:0000313" key="6">
    <source>
        <dbReference type="Proteomes" id="UP000319828"/>
    </source>
</evidence>
<dbReference type="InterPro" id="IPR001638">
    <property type="entry name" value="Solute-binding_3/MltF_N"/>
</dbReference>
<reference evidence="5 6" key="1">
    <citation type="submission" date="2019-07" db="EMBL/GenBank/DDBJ databases">
        <title>The draft genome sequence of Vibrio algivorus M1486.</title>
        <authorList>
            <person name="Meng X."/>
        </authorList>
    </citation>
    <scope>NUCLEOTIDE SEQUENCE [LARGE SCALE GENOMIC DNA]</scope>
    <source>
        <strain evidence="5 6">M1486</strain>
    </source>
</reference>
<evidence type="ECO:0000256" key="1">
    <source>
        <dbReference type="ARBA" id="ARBA00010333"/>
    </source>
</evidence>
<comment type="caution">
    <text evidence="5">The sequence shown here is derived from an EMBL/GenBank/DDBJ whole genome shotgun (WGS) entry which is preliminary data.</text>
</comment>
<dbReference type="AlphaFoldDB" id="A0A557NV27"/>
<gene>
    <name evidence="5" type="ORF">FOF44_17140</name>
</gene>
<feature type="transmembrane region" description="Helical" evidence="3">
    <location>
        <begin position="494"/>
        <end position="513"/>
    </location>
</feature>
<comment type="similarity">
    <text evidence="1">Belongs to the bacterial solute-binding protein 3 family.</text>
</comment>
<dbReference type="EMBL" id="VMKJ01000059">
    <property type="protein sequence ID" value="TVO32274.1"/>
    <property type="molecule type" value="Genomic_DNA"/>
</dbReference>
<organism evidence="5 6">
    <name type="scientific">Vibrio algivorus</name>
    <dbReference type="NCBI Taxonomy" id="1667024"/>
    <lineage>
        <taxon>Bacteria</taxon>
        <taxon>Pseudomonadati</taxon>
        <taxon>Pseudomonadota</taxon>
        <taxon>Gammaproteobacteria</taxon>
        <taxon>Vibrionales</taxon>
        <taxon>Vibrionaceae</taxon>
        <taxon>Vibrio</taxon>
    </lineage>
</organism>
<evidence type="ECO:0000256" key="3">
    <source>
        <dbReference type="SAM" id="Phobius"/>
    </source>
</evidence>
<protein>
    <submittedName>
        <fullName evidence="5">Transporter substrate-binding domain-containing protein</fullName>
    </submittedName>
</protein>
<name>A0A557NV27_9VIBR</name>
<keyword evidence="2" id="KW-0732">Signal</keyword>
<dbReference type="PANTHER" id="PTHR35936:SF19">
    <property type="entry name" value="AMINO-ACID-BINDING PROTEIN YXEM-RELATED"/>
    <property type="match status" value="1"/>
</dbReference>
<keyword evidence="3" id="KW-0812">Transmembrane</keyword>
<proteinExistence type="inferred from homology"/>
<dbReference type="Gene3D" id="3.40.190.10">
    <property type="entry name" value="Periplasmic binding protein-like II"/>
    <property type="match status" value="4"/>
</dbReference>